<accession>A0A316VVM7</accession>
<organism evidence="2 3">
    <name type="scientific">Ceraceosorus guamensis</name>
    <dbReference type="NCBI Taxonomy" id="1522189"/>
    <lineage>
        <taxon>Eukaryota</taxon>
        <taxon>Fungi</taxon>
        <taxon>Dikarya</taxon>
        <taxon>Basidiomycota</taxon>
        <taxon>Ustilaginomycotina</taxon>
        <taxon>Exobasidiomycetes</taxon>
        <taxon>Ceraceosorales</taxon>
        <taxon>Ceraceosoraceae</taxon>
        <taxon>Ceraceosorus</taxon>
    </lineage>
</organism>
<dbReference type="PANTHER" id="PTHR13774">
    <property type="entry name" value="PHENAZINE BIOSYNTHESIS PROTEIN"/>
    <property type="match status" value="1"/>
</dbReference>
<dbReference type="Proteomes" id="UP000245783">
    <property type="component" value="Unassembled WGS sequence"/>
</dbReference>
<dbReference type="SUPFAM" id="SSF54506">
    <property type="entry name" value="Diaminopimelate epimerase-like"/>
    <property type="match status" value="1"/>
</dbReference>
<dbReference type="Gene3D" id="3.10.310.10">
    <property type="entry name" value="Diaminopimelate Epimerase, Chain A, domain 1"/>
    <property type="match status" value="2"/>
</dbReference>
<dbReference type="EMBL" id="KZ819392">
    <property type="protein sequence ID" value="PWN41509.1"/>
    <property type="molecule type" value="Genomic_DNA"/>
</dbReference>
<dbReference type="PIRSF" id="PIRSF016184">
    <property type="entry name" value="PhzC_PhzF"/>
    <property type="match status" value="1"/>
</dbReference>
<keyword evidence="3" id="KW-1185">Reference proteome</keyword>
<reference evidence="2 3" key="1">
    <citation type="journal article" date="2018" name="Mol. Biol. Evol.">
        <title>Broad Genomic Sampling Reveals a Smut Pathogenic Ancestry of the Fungal Clade Ustilaginomycotina.</title>
        <authorList>
            <person name="Kijpornyongpan T."/>
            <person name="Mondo S.J."/>
            <person name="Barry K."/>
            <person name="Sandor L."/>
            <person name="Lee J."/>
            <person name="Lipzen A."/>
            <person name="Pangilinan J."/>
            <person name="LaButti K."/>
            <person name="Hainaut M."/>
            <person name="Henrissat B."/>
            <person name="Grigoriev I.V."/>
            <person name="Spatafora J.W."/>
            <person name="Aime M.C."/>
        </authorList>
    </citation>
    <scope>NUCLEOTIDE SEQUENCE [LARGE SCALE GENOMIC DNA]</scope>
    <source>
        <strain evidence="2 3">MCA 4658</strain>
    </source>
</reference>
<dbReference type="AlphaFoldDB" id="A0A316VVM7"/>
<dbReference type="FunCoup" id="A0A316VVM7">
    <property type="interactions" value="255"/>
</dbReference>
<dbReference type="RefSeq" id="XP_025368669.1">
    <property type="nucleotide sequence ID" value="XM_025514251.1"/>
</dbReference>
<gene>
    <name evidence="2" type="ORF">IE81DRAFT_324500</name>
</gene>
<dbReference type="PANTHER" id="PTHR13774:SF32">
    <property type="entry name" value="ANTISENSE-ENHANCING SEQUENCE 1"/>
    <property type="match status" value="1"/>
</dbReference>
<proteinExistence type="predicted"/>
<dbReference type="STRING" id="1522189.A0A316VVM7"/>
<dbReference type="GO" id="GO:0005737">
    <property type="term" value="C:cytoplasm"/>
    <property type="evidence" value="ECO:0007669"/>
    <property type="project" value="TreeGrafter"/>
</dbReference>
<dbReference type="GeneID" id="37036121"/>
<dbReference type="NCBIfam" id="TIGR00654">
    <property type="entry name" value="PhzF_family"/>
    <property type="match status" value="1"/>
</dbReference>
<name>A0A316VVM7_9BASI</name>
<sequence>MSGQSTDVRSRPYMVVDVFTARATLGNPVAVVLDGSGLDVETMQQYARWTNLSETTFILPPTDPASADYKLKIFTPQRQLPFAGHPTLGSCRAWLASGGVPRAGSAPDEVIQECDVGLVKIKRSPVKSSSGTDDYSAESGRLSFLAPPFIREGPMSSEELAFKCSGLDINPSDVLLARWIDNGPGWCGLILKDAKAVLNINFNGKPIANVGVIGPYKEAADTVYAKAGKAGKVVYEEAPHEAAMSSEVGTKPSFEMRVWASHPGEQWFEDPTTGSFNAGAAQWLISEGLAESSYVAAQGRKRRRDGRVYISSNASSSRLGGSAGIDVWVGGDQAIPVKGTVLL</sequence>
<protein>
    <submittedName>
        <fullName evidence="2">Phenazine biosynthesis protein PhzF family</fullName>
    </submittedName>
</protein>
<evidence type="ECO:0000313" key="3">
    <source>
        <dbReference type="Proteomes" id="UP000245783"/>
    </source>
</evidence>
<dbReference type="Pfam" id="PF02567">
    <property type="entry name" value="PhzC-PhzF"/>
    <property type="match status" value="1"/>
</dbReference>
<feature type="active site" evidence="1">
    <location>
        <position position="54"/>
    </location>
</feature>
<evidence type="ECO:0000313" key="2">
    <source>
        <dbReference type="EMBL" id="PWN41509.1"/>
    </source>
</evidence>
<dbReference type="OrthoDB" id="75169at2759"/>
<evidence type="ECO:0000256" key="1">
    <source>
        <dbReference type="PIRSR" id="PIRSR016184-1"/>
    </source>
</evidence>
<dbReference type="InParanoid" id="A0A316VVM7"/>
<dbReference type="InterPro" id="IPR003719">
    <property type="entry name" value="Phenazine_PhzF-like"/>
</dbReference>
<dbReference type="GO" id="GO:0016853">
    <property type="term" value="F:isomerase activity"/>
    <property type="evidence" value="ECO:0007669"/>
    <property type="project" value="TreeGrafter"/>
</dbReference>